<reference evidence="3" key="1">
    <citation type="submission" date="2019-08" db="EMBL/GenBank/DDBJ databases">
        <authorList>
            <person name="Kucharzyk K."/>
            <person name="Murdoch R.W."/>
            <person name="Higgins S."/>
            <person name="Loffler F."/>
        </authorList>
    </citation>
    <scope>NUCLEOTIDE SEQUENCE</scope>
</reference>
<dbReference type="AlphaFoldDB" id="A0A644SYZ6"/>
<dbReference type="PANTHER" id="PTHR11647:SF1">
    <property type="entry name" value="COLLAPSIN RESPONSE MEDIATOR PROTEIN"/>
    <property type="match status" value="1"/>
</dbReference>
<dbReference type="SUPFAM" id="SSF51556">
    <property type="entry name" value="Metallo-dependent hydrolases"/>
    <property type="match status" value="1"/>
</dbReference>
<dbReference type="GO" id="GO:0016812">
    <property type="term" value="F:hydrolase activity, acting on carbon-nitrogen (but not peptide) bonds, in cyclic amides"/>
    <property type="evidence" value="ECO:0007669"/>
    <property type="project" value="TreeGrafter"/>
</dbReference>
<dbReference type="GO" id="GO:0047421">
    <property type="term" value="F:N-acyl-D-glutamate deacylase activity"/>
    <property type="evidence" value="ECO:0007669"/>
    <property type="project" value="UniProtKB-EC"/>
</dbReference>
<dbReference type="PANTHER" id="PTHR11647">
    <property type="entry name" value="HYDRANTOINASE/DIHYDROPYRIMIDINASE FAMILY MEMBER"/>
    <property type="match status" value="1"/>
</dbReference>
<dbReference type="EMBL" id="VSSQ01000010">
    <property type="protein sequence ID" value="MPL59845.1"/>
    <property type="molecule type" value="Genomic_DNA"/>
</dbReference>
<dbReference type="GO" id="GO:0005829">
    <property type="term" value="C:cytosol"/>
    <property type="evidence" value="ECO:0007669"/>
    <property type="project" value="TreeGrafter"/>
</dbReference>
<sequence length="540" mass="60049">MYDTIIRKGLVYDGKGNPGVKADVAIKDGKIVLIKPVIAEKAKEEIDASDRIVIPGFIDPHVHEELTLFSDNAYELFLRQGVTTTVNGNCGHSVTPGGTDYIIDYFFNNGLISERNRGEFKDYFPRWENFSGYVEAARKTGTNLNLLVLLGHGTIRQYVMNGAHDRPPTAEEKKRIDAYLREGLEQGAWGVSFGLDYVPSRYAKTEELVDVAKVAAEYDGVVSAHLRHWIGTKEAVLEMVSVCRRTGVRTQISHLKSSSEEAFEAAREAAAQGLPLRVDTIPKSSGHCNRKDKLLQSIMAISDVLFDKGVEGVKAALHSKEGREIVRRDAHAKFGMDKEKVFIVISPDDPSLEGKSIAQIAGERGDADPTETMLDLAGDDKEYTFWLGGPTRDDFARDHSKVIRDNPYVSVGTDRIMGDPNDPFFWYELQRYGGFPTFMKMYRKAGVPVEEIVRRNTSLVAEHFGIRDRGRLEPGAWADVAVIDLESFDFPEPEAVDCKKPLTMATGVDFVLVNGKVAIEKGELLKPLSGGILLRNEHRN</sequence>
<dbReference type="Gene3D" id="3.20.20.140">
    <property type="entry name" value="Metal-dependent hydrolases"/>
    <property type="match status" value="2"/>
</dbReference>
<dbReference type="InterPro" id="IPR050378">
    <property type="entry name" value="Metallo-dep_Hydrolases_sf"/>
</dbReference>
<dbReference type="InterPro" id="IPR006680">
    <property type="entry name" value="Amidohydro-rel"/>
</dbReference>
<evidence type="ECO:0000259" key="2">
    <source>
        <dbReference type="Pfam" id="PF01979"/>
    </source>
</evidence>
<comment type="caution">
    <text evidence="3">The sequence shown here is derived from an EMBL/GenBank/DDBJ whole genome shotgun (WGS) entry which is preliminary data.</text>
</comment>
<dbReference type="SUPFAM" id="SSF51338">
    <property type="entry name" value="Composite domain of metallo-dependent hydrolases"/>
    <property type="match status" value="1"/>
</dbReference>
<dbReference type="InterPro" id="IPR032466">
    <property type="entry name" value="Metal_Hydrolase"/>
</dbReference>
<gene>
    <name evidence="3" type="primary">dag_1</name>
    <name evidence="3" type="ORF">SDC9_05401</name>
</gene>
<evidence type="ECO:0000313" key="3">
    <source>
        <dbReference type="EMBL" id="MPL59845.1"/>
    </source>
</evidence>
<proteinExistence type="predicted"/>
<dbReference type="InterPro" id="IPR011059">
    <property type="entry name" value="Metal-dep_hydrolase_composite"/>
</dbReference>
<dbReference type="Gene3D" id="2.30.40.10">
    <property type="entry name" value="Urease, subunit C, domain 1"/>
    <property type="match status" value="1"/>
</dbReference>
<feature type="domain" description="Amidohydrolase-related" evidence="2">
    <location>
        <begin position="52"/>
        <end position="517"/>
    </location>
</feature>
<dbReference type="EC" id="3.5.1.82" evidence="3"/>
<evidence type="ECO:0000256" key="1">
    <source>
        <dbReference type="ARBA" id="ARBA00001947"/>
    </source>
</evidence>
<comment type="cofactor">
    <cofactor evidence="1">
        <name>Zn(2+)</name>
        <dbReference type="ChEBI" id="CHEBI:29105"/>
    </cofactor>
</comment>
<protein>
    <submittedName>
        <fullName evidence="3">N-acyl-D-glutamate deacylase</fullName>
        <ecNumber evidence="3">3.5.1.82</ecNumber>
    </submittedName>
</protein>
<organism evidence="3">
    <name type="scientific">bioreactor metagenome</name>
    <dbReference type="NCBI Taxonomy" id="1076179"/>
    <lineage>
        <taxon>unclassified sequences</taxon>
        <taxon>metagenomes</taxon>
        <taxon>ecological metagenomes</taxon>
    </lineage>
</organism>
<accession>A0A644SYZ6</accession>
<name>A0A644SYZ6_9ZZZZ</name>
<dbReference type="Pfam" id="PF01979">
    <property type="entry name" value="Amidohydro_1"/>
    <property type="match status" value="1"/>
</dbReference>
<keyword evidence="3" id="KW-0378">Hydrolase</keyword>